<organism evidence="1 2">
    <name type="scientific">Rangifer tarandus platyrhynchus</name>
    <name type="common">Svalbard reindeer</name>
    <dbReference type="NCBI Taxonomy" id="3082113"/>
    <lineage>
        <taxon>Eukaryota</taxon>
        <taxon>Metazoa</taxon>
        <taxon>Chordata</taxon>
        <taxon>Craniata</taxon>
        <taxon>Vertebrata</taxon>
        <taxon>Euteleostomi</taxon>
        <taxon>Mammalia</taxon>
        <taxon>Eutheria</taxon>
        <taxon>Laurasiatheria</taxon>
        <taxon>Artiodactyla</taxon>
        <taxon>Ruminantia</taxon>
        <taxon>Pecora</taxon>
        <taxon>Cervidae</taxon>
        <taxon>Odocoileinae</taxon>
        <taxon>Rangifer</taxon>
    </lineage>
</organism>
<protein>
    <submittedName>
        <fullName evidence="1">Uncharacterized protein</fullName>
    </submittedName>
</protein>
<sequence length="82" mass="8829">MSADRPRKKSRVRRRNSALNGAGNLKPPHSPLVPRPPPPGAPHPHSALGALAQAVSPRDPLGLVVDTLSNERDRAGRRLRLP</sequence>
<dbReference type="Proteomes" id="UP001162501">
    <property type="component" value="Chromosome 13"/>
</dbReference>
<name>A0ACB0E051_RANTA</name>
<proteinExistence type="predicted"/>
<gene>
    <name evidence="1" type="ORF">MRATA1EN3_LOCUS5133</name>
</gene>
<evidence type="ECO:0000313" key="2">
    <source>
        <dbReference type="Proteomes" id="UP001162501"/>
    </source>
</evidence>
<accession>A0ACB0E051</accession>
<dbReference type="EMBL" id="OX596097">
    <property type="protein sequence ID" value="CAI9693920.1"/>
    <property type="molecule type" value="Genomic_DNA"/>
</dbReference>
<reference evidence="1" key="1">
    <citation type="submission" date="2023-05" db="EMBL/GenBank/DDBJ databases">
        <authorList>
            <consortium name="ELIXIR-Norway"/>
        </authorList>
    </citation>
    <scope>NUCLEOTIDE SEQUENCE</scope>
</reference>
<evidence type="ECO:0000313" key="1">
    <source>
        <dbReference type="EMBL" id="CAI9693920.1"/>
    </source>
</evidence>